<reference evidence="2 3" key="1">
    <citation type="journal article" date="2019" name="Int. J. Syst. Evol. Microbiol.">
        <title>The Global Catalogue of Microorganisms (GCM) 10K type strain sequencing project: providing services to taxonomists for standard genome sequencing and annotation.</title>
        <authorList>
            <consortium name="The Broad Institute Genomics Platform"/>
            <consortium name="The Broad Institute Genome Sequencing Center for Infectious Disease"/>
            <person name="Wu L."/>
            <person name="Ma J."/>
        </authorList>
    </citation>
    <scope>NUCLEOTIDE SEQUENCE [LARGE SCALE GENOMIC DNA]</scope>
    <source>
        <strain evidence="2 3">JCM 3106</strain>
    </source>
</reference>
<dbReference type="PANTHER" id="PTHR42912:SF80">
    <property type="entry name" value="METHYLTRANSFERASE DOMAIN-CONTAINING PROTEIN"/>
    <property type="match status" value="1"/>
</dbReference>
<feature type="domain" description="Methyltransferase" evidence="1">
    <location>
        <begin position="57"/>
        <end position="151"/>
    </location>
</feature>
<dbReference type="PANTHER" id="PTHR42912">
    <property type="entry name" value="METHYLTRANSFERASE"/>
    <property type="match status" value="1"/>
</dbReference>
<proteinExistence type="predicted"/>
<sequence length="217" mass="23265">MGLGRLLHEHAEHADAGGTIDHPRAYEVMSEIGFLGRRREIYTRLAALSGARPGDRVLDVGCGTGYLTRILAPVVGPSGQVTGVDLSAPMIGRARRDAPGNCSYRVGEGQALDLPDAGFDVVVSSLALHHIPATERGAAVREMFRVLRPGGRLLIAEFRPPSGRLLSHLLTMLTGPAMRHGLRDLLGDRIPQAGFHVDDEGDLPVMISYVRGSRPAL</sequence>
<accession>A0ABN3XPK2</accession>
<dbReference type="InterPro" id="IPR029063">
    <property type="entry name" value="SAM-dependent_MTases_sf"/>
</dbReference>
<dbReference type="CDD" id="cd02440">
    <property type="entry name" value="AdoMet_MTases"/>
    <property type="match status" value="1"/>
</dbReference>
<evidence type="ECO:0000259" key="1">
    <source>
        <dbReference type="Pfam" id="PF13649"/>
    </source>
</evidence>
<gene>
    <name evidence="2" type="ORF">GCM10017559_01480</name>
</gene>
<comment type="caution">
    <text evidence="2">The sequence shown here is derived from an EMBL/GenBank/DDBJ whole genome shotgun (WGS) entry which is preliminary data.</text>
</comment>
<dbReference type="EMBL" id="BAAAWD010000002">
    <property type="protein sequence ID" value="GAA2985650.1"/>
    <property type="molecule type" value="Genomic_DNA"/>
</dbReference>
<dbReference type="RefSeq" id="WP_344886853.1">
    <property type="nucleotide sequence ID" value="NZ_BAAAWD010000002.1"/>
</dbReference>
<keyword evidence="3" id="KW-1185">Reference proteome</keyword>
<evidence type="ECO:0000313" key="3">
    <source>
        <dbReference type="Proteomes" id="UP001499930"/>
    </source>
</evidence>
<name>A0ABN3XPK2_9ACTN</name>
<dbReference type="SUPFAM" id="SSF53335">
    <property type="entry name" value="S-adenosyl-L-methionine-dependent methyltransferases"/>
    <property type="match status" value="1"/>
</dbReference>
<dbReference type="Gene3D" id="3.40.50.150">
    <property type="entry name" value="Vaccinia Virus protein VP39"/>
    <property type="match status" value="1"/>
</dbReference>
<dbReference type="InterPro" id="IPR041698">
    <property type="entry name" value="Methyltransf_25"/>
</dbReference>
<dbReference type="InterPro" id="IPR050508">
    <property type="entry name" value="Methyltransf_Superfamily"/>
</dbReference>
<dbReference type="Pfam" id="PF13649">
    <property type="entry name" value="Methyltransf_25"/>
    <property type="match status" value="1"/>
</dbReference>
<protein>
    <recommendedName>
        <fullName evidence="1">Methyltransferase domain-containing protein</fullName>
    </recommendedName>
</protein>
<organism evidence="2 3">
    <name type="scientific">Streptosporangium longisporum</name>
    <dbReference type="NCBI Taxonomy" id="46187"/>
    <lineage>
        <taxon>Bacteria</taxon>
        <taxon>Bacillati</taxon>
        <taxon>Actinomycetota</taxon>
        <taxon>Actinomycetes</taxon>
        <taxon>Streptosporangiales</taxon>
        <taxon>Streptosporangiaceae</taxon>
        <taxon>Streptosporangium</taxon>
    </lineage>
</organism>
<evidence type="ECO:0000313" key="2">
    <source>
        <dbReference type="EMBL" id="GAA2985650.1"/>
    </source>
</evidence>
<dbReference type="Proteomes" id="UP001499930">
    <property type="component" value="Unassembled WGS sequence"/>
</dbReference>